<evidence type="ECO:0000256" key="6">
    <source>
        <dbReference type="SAM" id="SignalP"/>
    </source>
</evidence>
<feature type="signal peptide" evidence="6">
    <location>
        <begin position="1"/>
        <end position="19"/>
    </location>
</feature>
<dbReference type="InterPro" id="IPR025705">
    <property type="entry name" value="Beta_hexosaminidase_sua/sub"/>
</dbReference>
<organism evidence="9 10">
    <name type="scientific">Niabella pedocola</name>
    <dbReference type="NCBI Taxonomy" id="1752077"/>
    <lineage>
        <taxon>Bacteria</taxon>
        <taxon>Pseudomonadati</taxon>
        <taxon>Bacteroidota</taxon>
        <taxon>Chitinophagia</taxon>
        <taxon>Chitinophagales</taxon>
        <taxon>Chitinophagaceae</taxon>
        <taxon>Niabella</taxon>
    </lineage>
</organism>
<comment type="catalytic activity">
    <reaction evidence="1">
        <text>Hydrolysis of terminal non-reducing N-acetyl-D-hexosamine residues in N-acetyl-beta-D-hexosaminides.</text>
        <dbReference type="EC" id="3.2.1.52"/>
    </reaction>
</comment>
<dbReference type="InterPro" id="IPR029018">
    <property type="entry name" value="Hex-like_dom2"/>
</dbReference>
<dbReference type="InterPro" id="IPR015883">
    <property type="entry name" value="Glyco_hydro_20_cat"/>
</dbReference>
<name>A0ABS8PMA7_9BACT</name>
<evidence type="ECO:0000256" key="4">
    <source>
        <dbReference type="ARBA" id="ARBA00022801"/>
    </source>
</evidence>
<dbReference type="Pfam" id="PF02838">
    <property type="entry name" value="Glyco_hydro_20b"/>
    <property type="match status" value="1"/>
</dbReference>
<dbReference type="PRINTS" id="PR00738">
    <property type="entry name" value="GLHYDRLASE20"/>
</dbReference>
<dbReference type="PANTHER" id="PTHR22600">
    <property type="entry name" value="BETA-HEXOSAMINIDASE"/>
    <property type="match status" value="1"/>
</dbReference>
<evidence type="ECO:0000256" key="3">
    <source>
        <dbReference type="ARBA" id="ARBA00012663"/>
    </source>
</evidence>
<sequence length="633" mass="71069">MNRLSLTIFAVAFSLLGTAQPSSPSIALIPEPVSVTVQQGVFILPQNVTVGVPEKADLGHTYALLKDRIANTGATVQEQKGNGKASINLVLNKSADNRLGDEGYTLSVTPDQVTVKANKPAGLFYGVQTFLQLLPPQIESVERIDGLRLQAPAVEIVDYPKLGWRGLMLDVSRHFFTVDEVKKYIDNMSRFKYNMFHFHLTDDEGWRLQIKSLPKLTEIGAWRANKVGLFNTFTPPAPDEPKSYGGYYTHEDIRELVAYAKARFINIIPEIDVPGHSLAAIASYPELSCTEGADKYQVRSGEPIMDWSHGAPPIALIDNTLCPANEKVYGFLDKVMTEVAQLFPFPYIHVGGDEAPHNFWEKNPQVQALMKKEKLKTIPQVQAYFERRLEKIVNAKGKKLMGWDEILEGGISPTAALMSWRGEQHGIEASKSKHYVVMSPTQFAYIDYMQGDVSTEVPIYASLRLSQTYKFNPIPEGANAKYILGGQANLWTENVYTMRQAEYMTWPRGLAIAESVWSPLDKKDWNKFAVKTEAFFNRFDAAEIKYSPAIYDPAVSVAKKGDAYLVTLTPEIEGLDIYTSFDNSAPDRFYPKYKEPLQIPKDADELRIISYKGKKEIGRQMTIKVTDLKKRAK</sequence>
<keyword evidence="5" id="KW-0326">Glycosidase</keyword>
<dbReference type="Pfam" id="PF00728">
    <property type="entry name" value="Glyco_hydro_20"/>
    <property type="match status" value="1"/>
</dbReference>
<evidence type="ECO:0000256" key="2">
    <source>
        <dbReference type="ARBA" id="ARBA00006285"/>
    </source>
</evidence>
<reference evidence="9 10" key="1">
    <citation type="submission" date="2021-11" db="EMBL/GenBank/DDBJ databases">
        <title>Genomic of Niabella pedocola.</title>
        <authorList>
            <person name="Wu T."/>
        </authorList>
    </citation>
    <scope>NUCLEOTIDE SEQUENCE [LARGE SCALE GENOMIC DNA]</scope>
    <source>
        <strain evidence="9 10">JCM 31011</strain>
    </source>
</reference>
<dbReference type="Gene3D" id="3.20.20.80">
    <property type="entry name" value="Glycosidases"/>
    <property type="match status" value="1"/>
</dbReference>
<evidence type="ECO:0000313" key="9">
    <source>
        <dbReference type="EMBL" id="MCD2422244.1"/>
    </source>
</evidence>
<feature type="domain" description="Beta-hexosaminidase bacterial type N-terminal" evidence="8">
    <location>
        <begin position="26"/>
        <end position="159"/>
    </location>
</feature>
<keyword evidence="10" id="KW-1185">Reference proteome</keyword>
<protein>
    <recommendedName>
        <fullName evidence="3">beta-N-acetylhexosaminidase</fullName>
        <ecNumber evidence="3">3.2.1.52</ecNumber>
    </recommendedName>
</protein>
<accession>A0ABS8PMA7</accession>
<proteinExistence type="inferred from homology"/>
<feature type="domain" description="Glycoside hydrolase family 20 catalytic" evidence="7">
    <location>
        <begin position="164"/>
        <end position="519"/>
    </location>
</feature>
<gene>
    <name evidence="9" type="ORF">LQ567_05680</name>
</gene>
<dbReference type="PANTHER" id="PTHR22600:SF57">
    <property type="entry name" value="BETA-N-ACETYLHEXOSAMINIDASE"/>
    <property type="match status" value="1"/>
</dbReference>
<dbReference type="CDD" id="cd06563">
    <property type="entry name" value="GH20_chitobiase-like"/>
    <property type="match status" value="1"/>
</dbReference>
<keyword evidence="4" id="KW-0378">Hydrolase</keyword>
<dbReference type="EC" id="3.2.1.52" evidence="3"/>
<keyword evidence="6" id="KW-0732">Signal</keyword>
<dbReference type="Gene3D" id="3.30.379.10">
    <property type="entry name" value="Chitobiase/beta-hexosaminidase domain 2-like"/>
    <property type="match status" value="1"/>
</dbReference>
<dbReference type="InterPro" id="IPR017853">
    <property type="entry name" value="GH"/>
</dbReference>
<evidence type="ECO:0000256" key="5">
    <source>
        <dbReference type="ARBA" id="ARBA00023295"/>
    </source>
</evidence>
<dbReference type="SUPFAM" id="SSF51445">
    <property type="entry name" value="(Trans)glycosidases"/>
    <property type="match status" value="1"/>
</dbReference>
<dbReference type="EMBL" id="JAJNEC010000004">
    <property type="protein sequence ID" value="MCD2422244.1"/>
    <property type="molecule type" value="Genomic_DNA"/>
</dbReference>
<comment type="caution">
    <text evidence="9">The sequence shown here is derived from an EMBL/GenBank/DDBJ whole genome shotgun (WGS) entry which is preliminary data.</text>
</comment>
<comment type="similarity">
    <text evidence="2">Belongs to the glycosyl hydrolase 20 family.</text>
</comment>
<dbReference type="Proteomes" id="UP001199816">
    <property type="component" value="Unassembled WGS sequence"/>
</dbReference>
<dbReference type="SUPFAM" id="SSF55545">
    <property type="entry name" value="beta-N-acetylhexosaminidase-like domain"/>
    <property type="match status" value="1"/>
</dbReference>
<evidence type="ECO:0000259" key="7">
    <source>
        <dbReference type="Pfam" id="PF00728"/>
    </source>
</evidence>
<evidence type="ECO:0000313" key="10">
    <source>
        <dbReference type="Proteomes" id="UP001199816"/>
    </source>
</evidence>
<feature type="chain" id="PRO_5045445087" description="beta-N-acetylhexosaminidase" evidence="6">
    <location>
        <begin position="20"/>
        <end position="633"/>
    </location>
</feature>
<dbReference type="InterPro" id="IPR015882">
    <property type="entry name" value="HEX_bac_N"/>
</dbReference>
<evidence type="ECO:0000259" key="8">
    <source>
        <dbReference type="Pfam" id="PF02838"/>
    </source>
</evidence>
<evidence type="ECO:0000256" key="1">
    <source>
        <dbReference type="ARBA" id="ARBA00001231"/>
    </source>
</evidence>
<dbReference type="RefSeq" id="WP_231003147.1">
    <property type="nucleotide sequence ID" value="NZ_JAJNEC010000004.1"/>
</dbReference>